<name>A0A4R6YF30_9HYPH</name>
<keyword evidence="1" id="KW-0732">Signal</keyword>
<dbReference type="AlphaFoldDB" id="A0A4R6YF30"/>
<evidence type="ECO:0000313" key="2">
    <source>
        <dbReference type="EMBL" id="TDR34888.1"/>
    </source>
</evidence>
<proteinExistence type="predicted"/>
<sequence length="104" mass="11236">MRLIIAGAAMLLMPHVAFAADVPVPAAELKTMVVGKTIKSSGARLRYGADGRYTFNGASPGKYTISSGKICVKFDAGDSRCDRIVKSGNKYFMINSRGKRFPFN</sequence>
<gene>
    <name evidence="2" type="ORF">DES43_112100</name>
</gene>
<comment type="caution">
    <text evidence="2">The sequence shown here is derived from an EMBL/GenBank/DDBJ whole genome shotgun (WGS) entry which is preliminary data.</text>
</comment>
<reference evidence="2 3" key="1">
    <citation type="submission" date="2019-03" db="EMBL/GenBank/DDBJ databases">
        <title>Genomic Encyclopedia of Type Strains, Phase IV (KMG-IV): sequencing the most valuable type-strain genomes for metagenomic binning, comparative biology and taxonomic classification.</title>
        <authorList>
            <person name="Goeker M."/>
        </authorList>
    </citation>
    <scope>NUCLEOTIDE SEQUENCE [LARGE SCALE GENOMIC DNA]</scope>
    <source>
        <strain evidence="2 3">DSM 11603</strain>
    </source>
</reference>
<evidence type="ECO:0000256" key="1">
    <source>
        <dbReference type="SAM" id="SignalP"/>
    </source>
</evidence>
<protein>
    <submittedName>
        <fullName evidence="2">Uncharacterized protein</fullName>
    </submittedName>
</protein>
<feature type="chain" id="PRO_5020719755" evidence="1">
    <location>
        <begin position="20"/>
        <end position="104"/>
    </location>
</feature>
<dbReference type="EMBL" id="SNZF01000012">
    <property type="protein sequence ID" value="TDR34888.1"/>
    <property type="molecule type" value="Genomic_DNA"/>
</dbReference>
<accession>A0A4R6YF30</accession>
<dbReference type="Proteomes" id="UP000294958">
    <property type="component" value="Unassembled WGS sequence"/>
</dbReference>
<keyword evidence="3" id="KW-1185">Reference proteome</keyword>
<feature type="signal peptide" evidence="1">
    <location>
        <begin position="1"/>
        <end position="19"/>
    </location>
</feature>
<organism evidence="2 3">
    <name type="scientific">Aquamicrobium defluvii</name>
    <dbReference type="NCBI Taxonomy" id="69279"/>
    <lineage>
        <taxon>Bacteria</taxon>
        <taxon>Pseudomonadati</taxon>
        <taxon>Pseudomonadota</taxon>
        <taxon>Alphaproteobacteria</taxon>
        <taxon>Hyphomicrobiales</taxon>
        <taxon>Phyllobacteriaceae</taxon>
        <taxon>Aquamicrobium</taxon>
    </lineage>
</organism>
<evidence type="ECO:0000313" key="3">
    <source>
        <dbReference type="Proteomes" id="UP000294958"/>
    </source>
</evidence>